<evidence type="ECO:0000256" key="3">
    <source>
        <dbReference type="ARBA" id="ARBA00022729"/>
    </source>
</evidence>
<dbReference type="InterPro" id="IPR056475">
    <property type="entry name" value="GBD_Hemicentin/VWA7"/>
</dbReference>
<dbReference type="Pfam" id="PF25106">
    <property type="entry name" value="VWA_4"/>
    <property type="match status" value="1"/>
</dbReference>
<evidence type="ECO:0000259" key="8">
    <source>
        <dbReference type="Pfam" id="PF25106"/>
    </source>
</evidence>
<name>A0AAV7Q1E2_PLEWA</name>
<dbReference type="InterPro" id="IPR036465">
    <property type="entry name" value="vWFA_dom_sf"/>
</dbReference>
<dbReference type="Pfam" id="PF23619">
    <property type="entry name" value="Ig_VWA7"/>
    <property type="match status" value="1"/>
</dbReference>
<dbReference type="CDD" id="cd00198">
    <property type="entry name" value="vWFA"/>
    <property type="match status" value="1"/>
</dbReference>
<evidence type="ECO:0000256" key="1">
    <source>
        <dbReference type="ARBA" id="ARBA00004613"/>
    </source>
</evidence>
<feature type="domain" description="VWA7 N-terminal" evidence="9">
    <location>
        <begin position="49"/>
        <end position="274"/>
    </location>
</feature>
<evidence type="ECO:0000259" key="7">
    <source>
        <dbReference type="Pfam" id="PF23619"/>
    </source>
</evidence>
<comment type="subcellular location">
    <subcellularLocation>
        <location evidence="1">Secreted</location>
    </subcellularLocation>
</comment>
<accession>A0AAV7Q1E2</accession>
<dbReference type="Gene3D" id="3.40.50.410">
    <property type="entry name" value="von Willebrand factor, type A domain"/>
    <property type="match status" value="1"/>
</dbReference>
<feature type="domain" description="Hemicentin/VWA7 galactose-binding" evidence="5">
    <location>
        <begin position="489"/>
        <end position="576"/>
    </location>
</feature>
<dbReference type="SUPFAM" id="SSF53300">
    <property type="entry name" value="vWA-like"/>
    <property type="match status" value="1"/>
</dbReference>
<dbReference type="InterPro" id="IPR056861">
    <property type="entry name" value="HMCN1-like_VWA"/>
</dbReference>
<proteinExistence type="predicted"/>
<dbReference type="GO" id="GO:0005576">
    <property type="term" value="C:extracellular region"/>
    <property type="evidence" value="ECO:0007669"/>
    <property type="project" value="UniProtKB-SubCell"/>
</dbReference>
<evidence type="ECO:0000256" key="2">
    <source>
        <dbReference type="ARBA" id="ARBA00022525"/>
    </source>
</evidence>
<dbReference type="InterPro" id="IPR052577">
    <property type="entry name" value="VWA7"/>
</dbReference>
<evidence type="ECO:0000256" key="4">
    <source>
        <dbReference type="ARBA" id="ARBA00023180"/>
    </source>
</evidence>
<comment type="caution">
    <text evidence="10">The sequence shown here is derived from an EMBL/GenBank/DDBJ whole genome shotgun (WGS) entry which is preliminary data.</text>
</comment>
<evidence type="ECO:0000313" key="11">
    <source>
        <dbReference type="Proteomes" id="UP001066276"/>
    </source>
</evidence>
<dbReference type="Pfam" id="PF23610">
    <property type="entry name" value="VWA7_4"/>
    <property type="match status" value="1"/>
</dbReference>
<dbReference type="AlphaFoldDB" id="A0AAV7Q1E2"/>
<sequence length="933" mass="102789">MSFAWTSSTHQDITEAAILNVTLELFLGMRDQRGRSMKAADFKGKTLIADDIFYAYFGGKVSPKRFRSAIIDVVNANAAMDFQNTTRNDPALHFDSENIWMANRVLLDTRKAIIWDVQAERYEAARGRLGKLLHSLQDFYSHSNWVEMGYRKVHPELLTPGKDMSSIADVSVPTCTDCAEWTCQDNVLESINKRKLLTTGYYGIEPEKPQGKCSHGGYFDESTHLNPRGGINKDSTSPVFSPHHYLHHDAAKLAQEASIRFLRELWAEVKDKHFMRLLNIGSSTGLSFVIDTTGSMGEEITAAKLQTRAIIEKRRYTPEEPDYYVLVPFHDPEFGPVYKTRNADEFWTFLNKLSALGGGDEPEMSLSAIQLALMNTPPHSEIFVFTDASSKDGDLKDSVEALIQERKAKVTFLITEDPSRTVVGRTRGRRELLPADRFDLYASLAQSSGGQIIFTNNENIKEVSTIIEEATNSTTVTLFHIQKAAAGVRSQESYQFQLDSLLEAVTIHIHGKILYFQITDPTGRRQSNLMPHGPLGQITTSGHFSKVTLKSPIHVGQWTVELEALDGHTVHVQGQSLLDFLYYFAVPVNGSHPGLFKLDNRPVTGVTSVMVMAVTGLTSRTSAHLDHVTLTDSTGNALGQIALQGTNHTGLYVAEVDNVPEEGFSILMSGRDGENRPLVRTSPQVNTPLDFLLELNSDAPLLPTHWHKLTFSITNYGQSQEYVLTASNDGGLPMNGSISRVQVAWNETVTGPIWLWVPTEAEPGSLVTVTLQALSTEDPAGHVHSNFAFLQLQVTRAAESANLESPICTVTSLNEDCGDSSKPCDVTTWRAILRIQDTVGVKEVHVIHGTGRASYGADGQAERVLYSSDCCSMDAVIQVTNRKERSGICRISASTVEPPKPVGSMAQARRTNSWAAVALAVMTCAHASAAWAS</sequence>
<organism evidence="10 11">
    <name type="scientific">Pleurodeles waltl</name>
    <name type="common">Iberian ribbed newt</name>
    <dbReference type="NCBI Taxonomy" id="8319"/>
    <lineage>
        <taxon>Eukaryota</taxon>
        <taxon>Metazoa</taxon>
        <taxon>Chordata</taxon>
        <taxon>Craniata</taxon>
        <taxon>Vertebrata</taxon>
        <taxon>Euteleostomi</taxon>
        <taxon>Amphibia</taxon>
        <taxon>Batrachia</taxon>
        <taxon>Caudata</taxon>
        <taxon>Salamandroidea</taxon>
        <taxon>Salamandridae</taxon>
        <taxon>Pleurodelinae</taxon>
        <taxon>Pleurodeles</taxon>
    </lineage>
</organism>
<evidence type="ECO:0000259" key="9">
    <source>
        <dbReference type="Pfam" id="PF25107"/>
    </source>
</evidence>
<gene>
    <name evidence="10" type="ORF">NDU88_000819</name>
</gene>
<reference evidence="10" key="1">
    <citation type="journal article" date="2022" name="bioRxiv">
        <title>Sequencing and chromosome-scale assembly of the giantPleurodeles waltlgenome.</title>
        <authorList>
            <person name="Brown T."/>
            <person name="Elewa A."/>
            <person name="Iarovenko S."/>
            <person name="Subramanian E."/>
            <person name="Araus A.J."/>
            <person name="Petzold A."/>
            <person name="Susuki M."/>
            <person name="Suzuki K.-i.T."/>
            <person name="Hayashi T."/>
            <person name="Toyoda A."/>
            <person name="Oliveira C."/>
            <person name="Osipova E."/>
            <person name="Leigh N.D."/>
            <person name="Simon A."/>
            <person name="Yun M.H."/>
        </authorList>
    </citation>
    <scope>NUCLEOTIDE SEQUENCE</scope>
    <source>
        <strain evidence="10">20211129_DDA</strain>
        <tissue evidence="10">Liver</tissue>
    </source>
</reference>
<dbReference type="PANTHER" id="PTHR14905:SF7">
    <property type="entry name" value="VON WILLEBRAND FACTOR A DOMAIN-CONTAINING PROTEIN 7"/>
    <property type="match status" value="1"/>
</dbReference>
<protein>
    <recommendedName>
        <fullName evidence="12">von Willebrand factor A domain-containing protein 7</fullName>
    </recommendedName>
</protein>
<dbReference type="InterPro" id="IPR057615">
    <property type="entry name" value="Ig_VWA7"/>
</dbReference>
<feature type="domain" description="VWA7 beta-sandwich" evidence="6">
    <location>
        <begin position="579"/>
        <end position="685"/>
    </location>
</feature>
<evidence type="ECO:0000259" key="6">
    <source>
        <dbReference type="Pfam" id="PF23610"/>
    </source>
</evidence>
<dbReference type="Pfam" id="PF23560">
    <property type="entry name" value="GBD_Hemicentin"/>
    <property type="match status" value="1"/>
</dbReference>
<evidence type="ECO:0008006" key="12">
    <source>
        <dbReference type="Google" id="ProtNLM"/>
    </source>
</evidence>
<evidence type="ECO:0000259" key="5">
    <source>
        <dbReference type="Pfam" id="PF23560"/>
    </source>
</evidence>
<keyword evidence="2" id="KW-0964">Secreted</keyword>
<evidence type="ECO:0000313" key="10">
    <source>
        <dbReference type="EMBL" id="KAJ1134367.1"/>
    </source>
</evidence>
<dbReference type="EMBL" id="JANPWB010000010">
    <property type="protein sequence ID" value="KAJ1134367.1"/>
    <property type="molecule type" value="Genomic_DNA"/>
</dbReference>
<feature type="domain" description="Hemicentin-1-like von Willebrand factor A" evidence="8">
    <location>
        <begin position="286"/>
        <end position="457"/>
    </location>
</feature>
<keyword evidence="3" id="KW-0732">Signal</keyword>
<dbReference type="PANTHER" id="PTHR14905">
    <property type="entry name" value="NG37"/>
    <property type="match status" value="1"/>
</dbReference>
<keyword evidence="11" id="KW-1185">Reference proteome</keyword>
<dbReference type="InterPro" id="IPR057613">
    <property type="entry name" value="VWA7_4"/>
</dbReference>
<keyword evidence="4" id="KW-0325">Glycoprotein</keyword>
<dbReference type="Pfam" id="PF25107">
    <property type="entry name" value="VWA7_N"/>
    <property type="match status" value="1"/>
</dbReference>
<dbReference type="Proteomes" id="UP001066276">
    <property type="component" value="Chromosome 6"/>
</dbReference>
<dbReference type="InterPro" id="IPR056862">
    <property type="entry name" value="VWA7_N"/>
</dbReference>
<feature type="domain" description="VWA7 Ig-like" evidence="7">
    <location>
        <begin position="692"/>
        <end position="795"/>
    </location>
</feature>